<dbReference type="Pfam" id="PF07495">
    <property type="entry name" value="Y_Y_Y"/>
    <property type="match status" value="1"/>
</dbReference>
<dbReference type="SMART" id="SM00388">
    <property type="entry name" value="HisKA"/>
    <property type="match status" value="1"/>
</dbReference>
<name>A0ABW2YBR4_9GAMM</name>
<accession>A0ABW2YBR4</accession>
<dbReference type="PROSITE" id="PS50109">
    <property type="entry name" value="HIS_KIN"/>
    <property type="match status" value="1"/>
</dbReference>
<dbReference type="InterPro" id="IPR004358">
    <property type="entry name" value="Sig_transdc_His_kin-like_C"/>
</dbReference>
<dbReference type="InterPro" id="IPR036890">
    <property type="entry name" value="HATPase_C_sf"/>
</dbReference>
<dbReference type="EC" id="2.7.13.3" evidence="2"/>
<dbReference type="InterPro" id="IPR003594">
    <property type="entry name" value="HATPase_dom"/>
</dbReference>
<dbReference type="InterPro" id="IPR036097">
    <property type="entry name" value="HisK_dim/P_sf"/>
</dbReference>
<dbReference type="RefSeq" id="WP_386822998.1">
    <property type="nucleotide sequence ID" value="NZ_JBHTIF010000001.1"/>
</dbReference>
<feature type="chain" id="PRO_5046243265" description="histidine kinase" evidence="8">
    <location>
        <begin position="39"/>
        <end position="1197"/>
    </location>
</feature>
<gene>
    <name evidence="11" type="ORF">ACFQ0E_07105</name>
</gene>
<feature type="domain" description="Histidine kinase" evidence="9">
    <location>
        <begin position="841"/>
        <end position="1059"/>
    </location>
</feature>
<protein>
    <recommendedName>
        <fullName evidence="2">histidine kinase</fullName>
        <ecNumber evidence="2">2.7.13.3</ecNumber>
    </recommendedName>
</protein>
<evidence type="ECO:0000256" key="6">
    <source>
        <dbReference type="PROSITE-ProRule" id="PRU00169"/>
    </source>
</evidence>
<organism evidence="11 12">
    <name type="scientific">Lysobacter brunescens</name>
    <dbReference type="NCBI Taxonomy" id="262323"/>
    <lineage>
        <taxon>Bacteria</taxon>
        <taxon>Pseudomonadati</taxon>
        <taxon>Pseudomonadota</taxon>
        <taxon>Gammaproteobacteria</taxon>
        <taxon>Lysobacterales</taxon>
        <taxon>Lysobacteraceae</taxon>
        <taxon>Lysobacter</taxon>
    </lineage>
</organism>
<keyword evidence="4" id="KW-0808">Transferase</keyword>
<dbReference type="Pfam" id="PF00072">
    <property type="entry name" value="Response_reg"/>
    <property type="match status" value="1"/>
</dbReference>
<dbReference type="SUPFAM" id="SSF47384">
    <property type="entry name" value="Homodimeric domain of signal transducing histidine kinase"/>
    <property type="match status" value="1"/>
</dbReference>
<feature type="transmembrane region" description="Helical" evidence="7">
    <location>
        <begin position="783"/>
        <end position="805"/>
    </location>
</feature>
<dbReference type="InterPro" id="IPR003661">
    <property type="entry name" value="HisK_dim/P_dom"/>
</dbReference>
<evidence type="ECO:0000256" key="5">
    <source>
        <dbReference type="ARBA" id="ARBA00022777"/>
    </source>
</evidence>
<dbReference type="SMART" id="SM00448">
    <property type="entry name" value="REC"/>
    <property type="match status" value="1"/>
</dbReference>
<dbReference type="Pfam" id="PF00512">
    <property type="entry name" value="HisKA"/>
    <property type="match status" value="1"/>
</dbReference>
<sequence>MHTRSRQLGAAQAISIRIARAIGLAVAAASMATSCAWARDGGITQRFVRFGPADGLPAEINALGVDRAGVLWAATGDGLMRYDGTALTLLRRARGVQGGLPDNDLKTLAIDRDDRVWVASSGALSMLDVQRRDIAQIRFAGESAACDDDIVTLAAAPDGAMWLAGQRPVLCRIGRDGAIQRIALGASDAMRGDPVVMLARGADDVLIGTSSGLYRLRHGRLRELDPARLARAMVFHIKPDGDGSAWVGTDLGAFRVSPRDEVTAAPWRLPSRATNAVISPRGDGGYWIGTALGLFSARSAAHPAVQVRPPLHEDGLSSGVFDHARDHEGGWWFASYVQGLSYLPATHGRFGTIEAIAGDTMSRIDPAQVAAGQGDLVWLAGARVLHALRAGGDVPQRSIDADALGLQWFDAVTTCADGRLWVSGFDTAGIDRVVQVDPRTGAALREHRARAESAASPQDLFCADDGALWVSLQAGGLRVLDRDARVVRELSPDQVFGSEVQGHAGILAGPDGQPWFHDGHALHRWHAGRFEPVAVTAGDDGEPIQAVAFVAPDTWWIARFGALERHLWRDGRLQRQAVFGQDEGLPGLDVGSLLVAGDQVWLASTRGLLQYDMRQRRARLHVMRDGLPGLDFSQAGMLRDAHGRALAMAKEGLVWFDPAQPLPAPKIPALAIDAVELRRDEDVVAFAVPRAPGPGDVRRVTMAPGDRDLRIVARVMSFADPALHRYRFRLQGFDPDWVLQDVRGERVFSSLPPGTYRLEVQGANADGAWSPARRIEVEVLAPWWQRGWAFVLYALAVAGVVAWGVRLDRRRTRRRHAYQLARQKQALAEDASLAKSRFLANLGHEVRTPMTGVLGMSELLLGTSLDERQRSHVGAIHRAGEHLLRLVNDALDLARAEAGRLELAQGDFDLHVVIDDAVALMRPLAERKGLRFVIEREADVARGWHGDATRIRQIVLNLLGNAIKFTERGEVLLRLATLSPRGVRIEVIDTGPGLDAEQQRRLFRRFEQAEGARTASRYGGSGLGLAICQELAVAMEGGIELRSAPGEGACFIVRLPLAPAALPAETGDARGEASCLPCAVLLVEDDAIVADALGGLLQAQGHRVVHAGHALAALTALATEDVDIALIDLDLPGMDGLALARHLRTQGFARPMIALTARADVNAEPQAMAAGFDAFLRKPLTGEMLAEALAGHVPLLA</sequence>
<dbReference type="CDD" id="cd17546">
    <property type="entry name" value="REC_hyHK_CKI1_RcsC-like"/>
    <property type="match status" value="1"/>
</dbReference>
<dbReference type="CDD" id="cd00082">
    <property type="entry name" value="HisKA"/>
    <property type="match status" value="1"/>
</dbReference>
<dbReference type="SUPFAM" id="SSF63829">
    <property type="entry name" value="Calcium-dependent phosphotriesterase"/>
    <property type="match status" value="1"/>
</dbReference>
<dbReference type="Pfam" id="PF02518">
    <property type="entry name" value="HATPase_c"/>
    <property type="match status" value="1"/>
</dbReference>
<dbReference type="InterPro" id="IPR001789">
    <property type="entry name" value="Sig_transdc_resp-reg_receiver"/>
</dbReference>
<dbReference type="GO" id="GO:0005524">
    <property type="term" value="F:ATP binding"/>
    <property type="evidence" value="ECO:0007669"/>
    <property type="project" value="UniProtKB-KW"/>
</dbReference>
<comment type="caution">
    <text evidence="11">The sequence shown here is derived from an EMBL/GenBank/DDBJ whole genome shotgun (WGS) entry which is preliminary data.</text>
</comment>
<keyword evidence="7" id="KW-0472">Membrane</keyword>
<keyword evidence="11" id="KW-0067">ATP-binding</keyword>
<dbReference type="PROSITE" id="PS51257">
    <property type="entry name" value="PROKAR_LIPOPROTEIN"/>
    <property type="match status" value="1"/>
</dbReference>
<evidence type="ECO:0000259" key="9">
    <source>
        <dbReference type="PROSITE" id="PS50109"/>
    </source>
</evidence>
<reference evidence="12" key="1">
    <citation type="journal article" date="2019" name="Int. J. Syst. Evol. Microbiol.">
        <title>The Global Catalogue of Microorganisms (GCM) 10K type strain sequencing project: providing services to taxonomists for standard genome sequencing and annotation.</title>
        <authorList>
            <consortium name="The Broad Institute Genomics Platform"/>
            <consortium name="The Broad Institute Genome Sequencing Center for Infectious Disease"/>
            <person name="Wu L."/>
            <person name="Ma J."/>
        </authorList>
    </citation>
    <scope>NUCLEOTIDE SEQUENCE [LARGE SCALE GENOMIC DNA]</scope>
    <source>
        <strain evidence="12">CCUG 55585</strain>
    </source>
</reference>
<dbReference type="EMBL" id="JBHTIF010000001">
    <property type="protein sequence ID" value="MFD0725371.1"/>
    <property type="molecule type" value="Genomic_DNA"/>
</dbReference>
<feature type="domain" description="Response regulatory" evidence="10">
    <location>
        <begin position="1079"/>
        <end position="1193"/>
    </location>
</feature>
<comment type="catalytic activity">
    <reaction evidence="1">
        <text>ATP + protein L-histidine = ADP + protein N-phospho-L-histidine.</text>
        <dbReference type="EC" id="2.7.13.3"/>
    </reaction>
</comment>
<keyword evidence="12" id="KW-1185">Reference proteome</keyword>
<evidence type="ECO:0000259" key="10">
    <source>
        <dbReference type="PROSITE" id="PS50110"/>
    </source>
</evidence>
<dbReference type="SUPFAM" id="SSF55874">
    <property type="entry name" value="ATPase domain of HSP90 chaperone/DNA topoisomerase II/histidine kinase"/>
    <property type="match status" value="1"/>
</dbReference>
<dbReference type="InterPro" id="IPR015943">
    <property type="entry name" value="WD40/YVTN_repeat-like_dom_sf"/>
</dbReference>
<evidence type="ECO:0000313" key="11">
    <source>
        <dbReference type="EMBL" id="MFD0725371.1"/>
    </source>
</evidence>
<dbReference type="Gene3D" id="3.30.565.10">
    <property type="entry name" value="Histidine kinase-like ATPase, C-terminal domain"/>
    <property type="match status" value="1"/>
</dbReference>
<evidence type="ECO:0000256" key="8">
    <source>
        <dbReference type="SAM" id="SignalP"/>
    </source>
</evidence>
<keyword evidence="11" id="KW-0547">Nucleotide-binding</keyword>
<evidence type="ECO:0000256" key="7">
    <source>
        <dbReference type="SAM" id="Phobius"/>
    </source>
</evidence>
<keyword evidence="7" id="KW-0812">Transmembrane</keyword>
<dbReference type="InterPro" id="IPR013783">
    <property type="entry name" value="Ig-like_fold"/>
</dbReference>
<feature type="modified residue" description="4-aspartylphosphate" evidence="6">
    <location>
        <position position="1128"/>
    </location>
</feature>
<keyword evidence="3 6" id="KW-0597">Phosphoprotein</keyword>
<dbReference type="InterPro" id="IPR011006">
    <property type="entry name" value="CheY-like_superfamily"/>
</dbReference>
<evidence type="ECO:0000256" key="2">
    <source>
        <dbReference type="ARBA" id="ARBA00012438"/>
    </source>
</evidence>
<evidence type="ECO:0000256" key="4">
    <source>
        <dbReference type="ARBA" id="ARBA00022679"/>
    </source>
</evidence>
<keyword evidence="5" id="KW-0418">Kinase</keyword>
<dbReference type="CDD" id="cd16922">
    <property type="entry name" value="HATPase_EvgS-ArcB-TorS-like"/>
    <property type="match status" value="1"/>
</dbReference>
<evidence type="ECO:0000313" key="12">
    <source>
        <dbReference type="Proteomes" id="UP001597110"/>
    </source>
</evidence>
<dbReference type="InterPro" id="IPR005467">
    <property type="entry name" value="His_kinase_dom"/>
</dbReference>
<feature type="signal peptide" evidence="8">
    <location>
        <begin position="1"/>
        <end position="38"/>
    </location>
</feature>
<evidence type="ECO:0000256" key="3">
    <source>
        <dbReference type="ARBA" id="ARBA00022553"/>
    </source>
</evidence>
<proteinExistence type="predicted"/>
<evidence type="ECO:0000256" key="1">
    <source>
        <dbReference type="ARBA" id="ARBA00000085"/>
    </source>
</evidence>
<dbReference type="InterPro" id="IPR011047">
    <property type="entry name" value="Quinoprotein_ADH-like_sf"/>
</dbReference>
<dbReference type="InterPro" id="IPR011123">
    <property type="entry name" value="Y_Y_Y"/>
</dbReference>
<dbReference type="PROSITE" id="PS50110">
    <property type="entry name" value="RESPONSE_REGULATORY"/>
    <property type="match status" value="1"/>
</dbReference>
<dbReference type="Gene3D" id="2.130.10.10">
    <property type="entry name" value="YVTN repeat-like/Quinoprotein amine dehydrogenase"/>
    <property type="match status" value="2"/>
</dbReference>
<dbReference type="Gene3D" id="2.60.40.10">
    <property type="entry name" value="Immunoglobulins"/>
    <property type="match status" value="1"/>
</dbReference>
<keyword evidence="7" id="KW-1133">Transmembrane helix</keyword>
<dbReference type="Gene3D" id="3.40.50.2300">
    <property type="match status" value="1"/>
</dbReference>
<dbReference type="SUPFAM" id="SSF50998">
    <property type="entry name" value="Quinoprotein alcohol dehydrogenase-like"/>
    <property type="match status" value="1"/>
</dbReference>
<keyword evidence="8" id="KW-0732">Signal</keyword>
<dbReference type="PANTHER" id="PTHR43047">
    <property type="entry name" value="TWO-COMPONENT HISTIDINE PROTEIN KINASE"/>
    <property type="match status" value="1"/>
</dbReference>
<dbReference type="SUPFAM" id="SSF52172">
    <property type="entry name" value="CheY-like"/>
    <property type="match status" value="1"/>
</dbReference>
<dbReference type="PANTHER" id="PTHR43047:SF72">
    <property type="entry name" value="OSMOSENSING HISTIDINE PROTEIN KINASE SLN1"/>
    <property type="match status" value="1"/>
</dbReference>
<dbReference type="Gene3D" id="1.10.287.130">
    <property type="match status" value="1"/>
</dbReference>
<dbReference type="SMART" id="SM00387">
    <property type="entry name" value="HATPase_c"/>
    <property type="match status" value="1"/>
</dbReference>
<dbReference type="Proteomes" id="UP001597110">
    <property type="component" value="Unassembled WGS sequence"/>
</dbReference>
<dbReference type="PRINTS" id="PR00344">
    <property type="entry name" value="BCTRLSENSOR"/>
</dbReference>